<protein>
    <submittedName>
        <fullName evidence="2">Uncharacterized protein</fullName>
    </submittedName>
</protein>
<evidence type="ECO:0000313" key="2">
    <source>
        <dbReference type="EMBL" id="CCX30903.1"/>
    </source>
</evidence>
<evidence type="ECO:0000313" key="3">
    <source>
        <dbReference type="Proteomes" id="UP000018144"/>
    </source>
</evidence>
<organism evidence="2 3">
    <name type="scientific">Pyronema omphalodes (strain CBS 100304)</name>
    <name type="common">Pyronema confluens</name>
    <dbReference type="NCBI Taxonomy" id="1076935"/>
    <lineage>
        <taxon>Eukaryota</taxon>
        <taxon>Fungi</taxon>
        <taxon>Dikarya</taxon>
        <taxon>Ascomycota</taxon>
        <taxon>Pezizomycotina</taxon>
        <taxon>Pezizomycetes</taxon>
        <taxon>Pezizales</taxon>
        <taxon>Pyronemataceae</taxon>
        <taxon>Pyronema</taxon>
    </lineage>
</organism>
<feature type="transmembrane region" description="Helical" evidence="1">
    <location>
        <begin position="260"/>
        <end position="281"/>
    </location>
</feature>
<gene>
    <name evidence="2" type="ORF">PCON_09504</name>
</gene>
<feature type="transmembrane region" description="Helical" evidence="1">
    <location>
        <begin position="166"/>
        <end position="190"/>
    </location>
</feature>
<accession>U4LG74</accession>
<name>U4LG74_PYROM</name>
<feature type="transmembrane region" description="Helical" evidence="1">
    <location>
        <begin position="108"/>
        <end position="128"/>
    </location>
</feature>
<feature type="transmembrane region" description="Helical" evidence="1">
    <location>
        <begin position="372"/>
        <end position="393"/>
    </location>
</feature>
<dbReference type="AlphaFoldDB" id="U4LG74"/>
<reference evidence="2 3" key="1">
    <citation type="journal article" date="2013" name="PLoS Genet.">
        <title>The genome and development-dependent transcriptomes of Pyronema confluens: a window into fungal evolution.</title>
        <authorList>
            <person name="Traeger S."/>
            <person name="Altegoer F."/>
            <person name="Freitag M."/>
            <person name="Gabaldon T."/>
            <person name="Kempken F."/>
            <person name="Kumar A."/>
            <person name="Marcet-Houben M."/>
            <person name="Poggeler S."/>
            <person name="Stajich J.E."/>
            <person name="Nowrousian M."/>
        </authorList>
    </citation>
    <scope>NUCLEOTIDE SEQUENCE [LARGE SCALE GENOMIC DNA]</scope>
    <source>
        <strain evidence="3">CBS 100304</strain>
        <tissue evidence="2">Vegetative mycelium</tissue>
    </source>
</reference>
<dbReference type="OrthoDB" id="4582561at2759"/>
<sequence length="525" mass="60379">MAFRHRQSDRIFEWTTGMSIKDATLNFQKCVAENNQSSFGETNADIGGIGVTTSLNIISVSCTLGSCVVMALGFTFERYFDANSTTKSRFHRALIRIWDAITNPMRSFLDAALFLALAMQLAAVIWTAKIVKLLMSDNVTDQTLEEFDKTFKDAFGSGPGGSLYSIYLLLYTSIISTCPTLTLISTPYLWKGINHREFRLMLLAILMFIAAMINLLWSYALEGSGKLTLEYRDRHAGNTTEVECVPAFMFDIMPGRAEKYILRSSWAMCFLGLLGTIILQWRHNWRTMRRWHQFRLGLIGRNIRPFFRKIFGLVGRFFKYLFRIAFSGPAPEGQRSAEAPEIAVIGSDTEAQASKPKFWSKDHRFRPHIRRLLYTIYGLIYVVIQILPLYLLWRIHWLRRHIRTILKDPTPETILYRPFANATKVLEEERQSWDLDNWSFGQILAMSLWFPALLEAGYISIAGEEKNPEEAVAAAKLESNMETKGGRVSQRENRSFFFLGETLYENYDYLCAVWTQNVHPRPKAE</sequence>
<keyword evidence="1" id="KW-1133">Transmembrane helix</keyword>
<dbReference type="eggNOG" id="ENOG502TFPW">
    <property type="taxonomic scope" value="Eukaryota"/>
</dbReference>
<dbReference type="Proteomes" id="UP000018144">
    <property type="component" value="Unassembled WGS sequence"/>
</dbReference>
<keyword evidence="1" id="KW-0472">Membrane</keyword>
<evidence type="ECO:0000256" key="1">
    <source>
        <dbReference type="SAM" id="Phobius"/>
    </source>
</evidence>
<proteinExistence type="predicted"/>
<keyword evidence="3" id="KW-1185">Reference proteome</keyword>
<feature type="transmembrane region" description="Helical" evidence="1">
    <location>
        <begin position="202"/>
        <end position="220"/>
    </location>
</feature>
<dbReference type="EMBL" id="HF935497">
    <property type="protein sequence ID" value="CCX30903.1"/>
    <property type="molecule type" value="Genomic_DNA"/>
</dbReference>
<keyword evidence="1" id="KW-0812">Transmembrane</keyword>